<gene>
    <name evidence="2" type="ORF">ACFOHJ_17895</name>
</gene>
<keyword evidence="1" id="KW-1133">Transmembrane helix</keyword>
<keyword evidence="3" id="KW-1185">Reference proteome</keyword>
<organism evidence="2 3">
    <name type="scientific">Aquamicrobium soli</name>
    <dbReference type="NCBI Taxonomy" id="1811518"/>
    <lineage>
        <taxon>Bacteria</taxon>
        <taxon>Pseudomonadati</taxon>
        <taxon>Pseudomonadota</taxon>
        <taxon>Alphaproteobacteria</taxon>
        <taxon>Hyphomicrobiales</taxon>
        <taxon>Phyllobacteriaceae</taxon>
        <taxon>Aquamicrobium</taxon>
    </lineage>
</organism>
<evidence type="ECO:0008006" key="4">
    <source>
        <dbReference type="Google" id="ProtNLM"/>
    </source>
</evidence>
<evidence type="ECO:0000313" key="2">
    <source>
        <dbReference type="EMBL" id="MFC3208099.1"/>
    </source>
</evidence>
<feature type="transmembrane region" description="Helical" evidence="1">
    <location>
        <begin position="155"/>
        <end position="176"/>
    </location>
</feature>
<feature type="transmembrane region" description="Helical" evidence="1">
    <location>
        <begin position="66"/>
        <end position="89"/>
    </location>
</feature>
<keyword evidence="1" id="KW-0472">Membrane</keyword>
<dbReference type="Proteomes" id="UP001595583">
    <property type="component" value="Unassembled WGS sequence"/>
</dbReference>
<evidence type="ECO:0000313" key="3">
    <source>
        <dbReference type="Proteomes" id="UP001595583"/>
    </source>
</evidence>
<proteinExistence type="predicted"/>
<dbReference type="RefSeq" id="WP_378222920.1">
    <property type="nucleotide sequence ID" value="NZ_JBHRTK010000016.1"/>
</dbReference>
<comment type="caution">
    <text evidence="2">The sequence shown here is derived from an EMBL/GenBank/DDBJ whole genome shotgun (WGS) entry which is preliminary data.</text>
</comment>
<evidence type="ECO:0000256" key="1">
    <source>
        <dbReference type="SAM" id="Phobius"/>
    </source>
</evidence>
<feature type="transmembrane region" description="Helical" evidence="1">
    <location>
        <begin position="12"/>
        <end position="30"/>
    </location>
</feature>
<protein>
    <recommendedName>
        <fullName evidence="4">DUF4400 domain-containing protein</fullName>
    </recommendedName>
</protein>
<accession>A0ABV7KCT7</accession>
<keyword evidence="1" id="KW-0812">Transmembrane</keyword>
<reference evidence="3" key="1">
    <citation type="journal article" date="2019" name="Int. J. Syst. Evol. Microbiol.">
        <title>The Global Catalogue of Microorganisms (GCM) 10K type strain sequencing project: providing services to taxonomists for standard genome sequencing and annotation.</title>
        <authorList>
            <consortium name="The Broad Institute Genomics Platform"/>
            <consortium name="The Broad Institute Genome Sequencing Center for Infectious Disease"/>
            <person name="Wu L."/>
            <person name="Ma J."/>
        </authorList>
    </citation>
    <scope>NUCLEOTIDE SEQUENCE [LARGE SCALE GENOMIC DNA]</scope>
    <source>
        <strain evidence="3">KCTC 52165</strain>
    </source>
</reference>
<dbReference type="EMBL" id="JBHRTK010000016">
    <property type="protein sequence ID" value="MFC3208099.1"/>
    <property type="molecule type" value="Genomic_DNA"/>
</dbReference>
<name>A0ABV7KCT7_9HYPH</name>
<sequence length="211" mass="23755">MNELFREPAFWLLAALPVCGVIQLAASLYLRPRRREILSLVEDMVREDLAKEDRAWLRHEIERSRAVHLLIASPFVPFAILGALAIAAYEGWKVSATNYDDRIETIGASTERIHRKAVEISEGISLKNSRFWNDPRAVRIRDLAGQIEDWNNPLAMTWIAIWLLAASPLLVAAYFISGSIRPFVVNLWTPLREPIASILSDTPLGKTAAKA</sequence>